<evidence type="ECO:0000313" key="2">
    <source>
        <dbReference type="Proteomes" id="UP000241690"/>
    </source>
</evidence>
<name>A0A2T4A476_TRIHA</name>
<protein>
    <submittedName>
        <fullName evidence="1">Uncharacterized protein</fullName>
    </submittedName>
</protein>
<keyword evidence="2" id="KW-1185">Reference proteome</keyword>
<sequence length="164" mass="18712">MNDKTKQVHVLSIQLIEFLVVLQVNYLSGHPVVSRSRVCFLSPDLTEGGPISLCFNLGFSFLYYPCTRCLLFIPIRAPVYSVPLPVLSSAERQTEIDPQRSELRSHRQFGWTGKPAIYLPSGGRHLHRQSLLAIRTRTYPRTYTHTSPYIYLTRAHTGLARPSR</sequence>
<dbReference type="Proteomes" id="UP000241690">
    <property type="component" value="Unassembled WGS sequence"/>
</dbReference>
<organism evidence="1 2">
    <name type="scientific">Trichoderma harzianum CBS 226.95</name>
    <dbReference type="NCBI Taxonomy" id="983964"/>
    <lineage>
        <taxon>Eukaryota</taxon>
        <taxon>Fungi</taxon>
        <taxon>Dikarya</taxon>
        <taxon>Ascomycota</taxon>
        <taxon>Pezizomycotina</taxon>
        <taxon>Sordariomycetes</taxon>
        <taxon>Hypocreomycetidae</taxon>
        <taxon>Hypocreales</taxon>
        <taxon>Hypocreaceae</taxon>
        <taxon>Trichoderma</taxon>
    </lineage>
</organism>
<gene>
    <name evidence="1" type="ORF">M431DRAFT_510992</name>
</gene>
<accession>A0A2T4A476</accession>
<dbReference type="GeneID" id="36628148"/>
<dbReference type="RefSeq" id="XP_024771525.1">
    <property type="nucleotide sequence ID" value="XM_024919579.1"/>
</dbReference>
<proteinExistence type="predicted"/>
<reference evidence="1 2" key="1">
    <citation type="submission" date="2016-07" db="EMBL/GenBank/DDBJ databases">
        <title>Multiple horizontal gene transfer events from other fungi enriched the ability of initially mycotrophic Trichoderma (Ascomycota) to feed on dead plant biomass.</title>
        <authorList>
            <consortium name="DOE Joint Genome Institute"/>
            <person name="Aerts A."/>
            <person name="Atanasova L."/>
            <person name="Chenthamara K."/>
            <person name="Zhang J."/>
            <person name="Grujic M."/>
            <person name="Henrissat B."/>
            <person name="Kuo A."/>
            <person name="Salamov A."/>
            <person name="Lipzen A."/>
            <person name="Labutti K."/>
            <person name="Barry K."/>
            <person name="Miao Y."/>
            <person name="Rahimi M.J."/>
            <person name="Shen Q."/>
            <person name="Grigoriev I.V."/>
            <person name="Kubicek C.P."/>
            <person name="Druzhinina I.S."/>
        </authorList>
    </citation>
    <scope>NUCLEOTIDE SEQUENCE [LARGE SCALE GENOMIC DNA]</scope>
    <source>
        <strain evidence="1 2">CBS 226.95</strain>
    </source>
</reference>
<evidence type="ECO:0000313" key="1">
    <source>
        <dbReference type="EMBL" id="PTB51848.1"/>
    </source>
</evidence>
<dbReference type="EMBL" id="KZ679685">
    <property type="protein sequence ID" value="PTB51848.1"/>
    <property type="molecule type" value="Genomic_DNA"/>
</dbReference>
<dbReference type="AlphaFoldDB" id="A0A2T4A476"/>